<dbReference type="PANTHER" id="PTHR33121:SF70">
    <property type="entry name" value="SIGNALING PROTEIN YKOW"/>
    <property type="match status" value="1"/>
</dbReference>
<gene>
    <name evidence="2" type="ORF">B4067_1527</name>
</gene>
<protein>
    <recommendedName>
        <fullName evidence="1">EAL domain-containing protein</fullName>
    </recommendedName>
</protein>
<feature type="domain" description="EAL" evidence="1">
    <location>
        <begin position="1"/>
        <end position="63"/>
    </location>
</feature>
<dbReference type="Pfam" id="PF00563">
    <property type="entry name" value="EAL"/>
    <property type="match status" value="1"/>
</dbReference>
<proteinExistence type="predicted"/>
<dbReference type="InterPro" id="IPR035919">
    <property type="entry name" value="EAL_sf"/>
</dbReference>
<dbReference type="Proteomes" id="UP000031970">
    <property type="component" value="Unassembled WGS sequence"/>
</dbReference>
<evidence type="ECO:0000313" key="3">
    <source>
        <dbReference type="Proteomes" id="UP000031970"/>
    </source>
</evidence>
<sequence length="63" mass="6934">MTGAEALIRLVTPDGQLRPPGEFIGVAEETGLIIDIGKWIIDEACKQARIWHNKGYDSSNPKI</sequence>
<dbReference type="InterPro" id="IPR050706">
    <property type="entry name" value="Cyclic-di-GMP_PDE-like"/>
</dbReference>
<accession>A0ABD4A0S9</accession>
<dbReference type="Gene3D" id="3.20.20.450">
    <property type="entry name" value="EAL domain"/>
    <property type="match status" value="1"/>
</dbReference>
<dbReference type="PROSITE" id="PS50883">
    <property type="entry name" value="EAL"/>
    <property type="match status" value="1"/>
</dbReference>
<name>A0ABD4A0S9_BACIU</name>
<dbReference type="InterPro" id="IPR001633">
    <property type="entry name" value="EAL_dom"/>
</dbReference>
<dbReference type="SUPFAM" id="SSF141868">
    <property type="entry name" value="EAL domain-like"/>
    <property type="match status" value="1"/>
</dbReference>
<evidence type="ECO:0000259" key="1">
    <source>
        <dbReference type="PROSITE" id="PS50883"/>
    </source>
</evidence>
<reference evidence="2 3" key="1">
    <citation type="submission" date="2014-11" db="EMBL/GenBank/DDBJ databases">
        <title>Draft Genome Sequences of Nine Bacillus subtilis Strains that Form Spores with High Heat-Resistance.</title>
        <authorList>
            <person name="Krawcyk A.O."/>
            <person name="Berendsen E.M."/>
            <person name="de Jong A."/>
            <person name="Holsappel S."/>
            <person name="Eijlander R.T."/>
            <person name="Wells-Bennik M."/>
            <person name="Kuipers O.P."/>
        </authorList>
    </citation>
    <scope>NUCLEOTIDE SEQUENCE [LARGE SCALE GENOMIC DNA]</scope>
    <source>
        <strain evidence="2 3">B4067</strain>
    </source>
</reference>
<evidence type="ECO:0000313" key="2">
    <source>
        <dbReference type="EMBL" id="KIL33907.1"/>
    </source>
</evidence>
<comment type="caution">
    <text evidence="2">The sequence shown here is derived from an EMBL/GenBank/DDBJ whole genome shotgun (WGS) entry which is preliminary data.</text>
</comment>
<dbReference type="EMBL" id="JSXS01000004">
    <property type="protein sequence ID" value="KIL33907.1"/>
    <property type="molecule type" value="Genomic_DNA"/>
</dbReference>
<organism evidence="2 3">
    <name type="scientific">Bacillus subtilis subsp. subtilis</name>
    <dbReference type="NCBI Taxonomy" id="135461"/>
    <lineage>
        <taxon>Bacteria</taxon>
        <taxon>Bacillati</taxon>
        <taxon>Bacillota</taxon>
        <taxon>Bacilli</taxon>
        <taxon>Bacillales</taxon>
        <taxon>Bacillaceae</taxon>
        <taxon>Bacillus</taxon>
    </lineage>
</organism>
<dbReference type="AlphaFoldDB" id="A0ABD4A0S9"/>
<dbReference type="PANTHER" id="PTHR33121">
    <property type="entry name" value="CYCLIC DI-GMP PHOSPHODIESTERASE PDEF"/>
    <property type="match status" value="1"/>
</dbReference>